<proteinExistence type="predicted"/>
<evidence type="ECO:0000313" key="2">
    <source>
        <dbReference type="EMBL" id="ACB39024.1"/>
    </source>
</evidence>
<evidence type="ECO:0000313" key="3">
    <source>
        <dbReference type="Proteomes" id="UP000001694"/>
    </source>
</evidence>
<dbReference type="KEGG" id="tne:Tneu_0066"/>
<feature type="compositionally biased region" description="Pro residues" evidence="1">
    <location>
        <begin position="123"/>
        <end position="133"/>
    </location>
</feature>
<protein>
    <recommendedName>
        <fullName evidence="4">Thioredoxin-like fold domain-containing protein</fullName>
    </recommendedName>
</protein>
<dbReference type="RefSeq" id="WP_012349445.1">
    <property type="nucleotide sequence ID" value="NC_010525.1"/>
</dbReference>
<gene>
    <name evidence="2" type="ordered locus">Tneu_0066</name>
</gene>
<name>B1YA50_PYRNV</name>
<dbReference type="Proteomes" id="UP000001694">
    <property type="component" value="Chromosome"/>
</dbReference>
<dbReference type="AlphaFoldDB" id="B1YA50"/>
<sequence length="274" mass="29809">MYIELFVVAGQSVDLENALKKAVEELRGQVQRADKVRLATVKIRPDAVDQVLKLVGESPDKIPPHYRSLVNMLKKYSISRFPAVVVDGVKVGEGDVSIEEVLRAVQDRARAEFPELSALELVPPRPTPAPVQPVPEVRPLEPPPEPQKPPAEAPRPEPVRPPEPPRFAPPEPPRPPPEVPRAEPPRPPLELPRPEPQRPVAAEPAPSAPAALPRPAEASVPRQLTAVVKLVLGRPDSCLECAYFGQLTSRCFLFGFAVANPASPPCKQYVRGGG</sequence>
<dbReference type="GeneID" id="6165006"/>
<dbReference type="eggNOG" id="arCOG03729">
    <property type="taxonomic scope" value="Archaea"/>
</dbReference>
<dbReference type="EMBL" id="CP001014">
    <property type="protein sequence ID" value="ACB39024.1"/>
    <property type="molecule type" value="Genomic_DNA"/>
</dbReference>
<reference evidence="2" key="1">
    <citation type="submission" date="2008-03" db="EMBL/GenBank/DDBJ databases">
        <title>Complete sequence of Thermoproteus neutrophilus V24Sta.</title>
        <authorList>
            <consortium name="US DOE Joint Genome Institute"/>
            <person name="Copeland A."/>
            <person name="Lucas S."/>
            <person name="Lapidus A."/>
            <person name="Glavina del Rio T."/>
            <person name="Dalin E."/>
            <person name="Tice H."/>
            <person name="Bruce D."/>
            <person name="Goodwin L."/>
            <person name="Pitluck S."/>
            <person name="Sims D."/>
            <person name="Brettin T."/>
            <person name="Detter J.C."/>
            <person name="Han C."/>
            <person name="Kuske C.R."/>
            <person name="Schmutz J."/>
            <person name="Larimer F."/>
            <person name="Land M."/>
            <person name="Hauser L."/>
            <person name="Kyrpides N."/>
            <person name="Mikhailova N."/>
            <person name="Biddle J.F."/>
            <person name="Zhang Z."/>
            <person name="Fitz-Gibbon S.T."/>
            <person name="Lowe T.M."/>
            <person name="Saltikov C."/>
            <person name="House C.H."/>
            <person name="Richardson P."/>
        </authorList>
    </citation>
    <scope>NUCLEOTIDE SEQUENCE [LARGE SCALE GENOMIC DNA]</scope>
    <source>
        <strain evidence="2">V24Sta</strain>
    </source>
</reference>
<feature type="compositionally biased region" description="Pro residues" evidence="1">
    <location>
        <begin position="161"/>
        <end position="179"/>
    </location>
</feature>
<keyword evidence="3" id="KW-1185">Reference proteome</keyword>
<evidence type="ECO:0000256" key="1">
    <source>
        <dbReference type="SAM" id="MobiDB-lite"/>
    </source>
</evidence>
<feature type="region of interest" description="Disordered" evidence="1">
    <location>
        <begin position="121"/>
        <end position="220"/>
    </location>
</feature>
<evidence type="ECO:0008006" key="4">
    <source>
        <dbReference type="Google" id="ProtNLM"/>
    </source>
</evidence>
<dbReference type="STRING" id="444157.Tneu_0066"/>
<feature type="compositionally biased region" description="Low complexity" evidence="1">
    <location>
        <begin position="198"/>
        <end position="219"/>
    </location>
</feature>
<dbReference type="PRINTS" id="PR01217">
    <property type="entry name" value="PRICHEXTENSN"/>
</dbReference>
<organism evidence="2 3">
    <name type="scientific">Pyrobaculum neutrophilum (strain DSM 2338 / JCM 9278 / NBRC 100436 / V24Sta)</name>
    <name type="common">Thermoproteus neutrophilus</name>
    <dbReference type="NCBI Taxonomy" id="444157"/>
    <lineage>
        <taxon>Archaea</taxon>
        <taxon>Thermoproteota</taxon>
        <taxon>Thermoprotei</taxon>
        <taxon>Thermoproteales</taxon>
        <taxon>Thermoproteaceae</taxon>
        <taxon>Pyrobaculum</taxon>
    </lineage>
</organism>
<dbReference type="OrthoDB" id="29008at2157"/>
<accession>B1YA50</accession>
<feature type="compositionally biased region" description="Pro residues" evidence="1">
    <location>
        <begin position="140"/>
        <end position="153"/>
    </location>
</feature>
<dbReference type="HOGENOM" id="CLU_1056088_0_0_2"/>